<sequence length="251" mass="29654">MEKSEILRAIIRQGENEDISEYEEILNEANENLVYPDIFSETVSKVFKLAMDGKIDPWKIDILQFKDLFFSEPEPNFEVAGLLISSAWHILYEKSIAMIRGYNSNKISDELTDDYPEIEDSMDEDEVSDFIDLKEPVMHEDKRNVTLIELLDSIKRVYKKSREEKTIKDTSVDINEDILMKSNKEDIEEGINRVQEEIKKYINPFFLEDYWGKTTEERSEFLLYMLFLEKRGRISMEQNEPFGNIIITKLF</sequence>
<gene>
    <name evidence="1" type="ORF">SE19_00180</name>
</gene>
<proteinExistence type="predicted"/>
<reference evidence="1 2" key="1">
    <citation type="submission" date="2015-09" db="EMBL/GenBank/DDBJ databases">
        <title>Draft genome sequence of Acidiplasma aeolicum DSM 18409.</title>
        <authorList>
            <person name="Hemp J."/>
        </authorList>
    </citation>
    <scope>NUCLEOTIDE SEQUENCE [LARGE SCALE GENOMIC DNA]</scope>
    <source>
        <strain evidence="1 2">V</strain>
    </source>
</reference>
<dbReference type="InterPro" id="IPR023093">
    <property type="entry name" value="ScpA-like_C"/>
</dbReference>
<evidence type="ECO:0000313" key="2">
    <source>
        <dbReference type="Proteomes" id="UP000050515"/>
    </source>
</evidence>
<organism evidence="1 2">
    <name type="scientific">Acidiplasma aeolicum</name>
    <dbReference type="NCBI Taxonomy" id="507754"/>
    <lineage>
        <taxon>Archaea</taxon>
        <taxon>Methanobacteriati</taxon>
        <taxon>Thermoplasmatota</taxon>
        <taxon>Thermoplasmata</taxon>
        <taxon>Thermoplasmatales</taxon>
        <taxon>Ferroplasmaceae</taxon>
        <taxon>Acidiplasma</taxon>
    </lineage>
</organism>
<dbReference type="Gene3D" id="1.10.10.580">
    <property type="entry name" value="Structural maintenance of chromosome 1. Chain E"/>
    <property type="match status" value="1"/>
</dbReference>
<dbReference type="EMBL" id="LJCQ01000021">
    <property type="protein sequence ID" value="KPV47638.1"/>
    <property type="molecule type" value="Genomic_DNA"/>
</dbReference>
<comment type="caution">
    <text evidence="1">The sequence shown here is derived from an EMBL/GenBank/DDBJ whole genome shotgun (WGS) entry which is preliminary data.</text>
</comment>
<dbReference type="RefSeq" id="WP_054963764.1">
    <property type="nucleotide sequence ID" value="NZ_LJCQ01000021.1"/>
</dbReference>
<evidence type="ECO:0000313" key="1">
    <source>
        <dbReference type="EMBL" id="KPV47638.1"/>
    </source>
</evidence>
<accession>A0A0P9H0T7</accession>
<dbReference type="AlphaFoldDB" id="A0A0P9H0T7"/>
<name>A0A0P9H0T7_9ARCH</name>
<dbReference type="PATRIC" id="fig|507754.4.peg.1512"/>
<dbReference type="Proteomes" id="UP000050515">
    <property type="component" value="Unassembled WGS sequence"/>
</dbReference>
<protein>
    <recommendedName>
        <fullName evidence="3">Segregation and condensation protein A</fullName>
    </recommendedName>
</protein>
<evidence type="ECO:0008006" key="3">
    <source>
        <dbReference type="Google" id="ProtNLM"/>
    </source>
</evidence>